<dbReference type="EMBL" id="QUMU01000013">
    <property type="protein sequence ID" value="REG25015.1"/>
    <property type="molecule type" value="Genomic_DNA"/>
</dbReference>
<keyword evidence="4" id="KW-1185">Reference proteome</keyword>
<evidence type="ECO:0000313" key="3">
    <source>
        <dbReference type="Proteomes" id="UP000035579"/>
    </source>
</evidence>
<reference evidence="2 4" key="2">
    <citation type="submission" date="2018-08" db="EMBL/GenBank/DDBJ databases">
        <title>Genomic Encyclopedia of Archaeal and Bacterial Type Strains, Phase II (KMG-II): from individual species to whole genera.</title>
        <authorList>
            <person name="Goeker M."/>
        </authorList>
    </citation>
    <scope>NUCLEOTIDE SEQUENCE [LARGE SCALE GENOMIC DNA]</scope>
    <source>
        <strain evidence="2 4">DSM 2261</strain>
    </source>
</reference>
<reference evidence="1 3" key="1">
    <citation type="submission" date="2015-05" db="EMBL/GenBank/DDBJ databases">
        <title>Genome assembly of Archangium gephyra DSM 2261.</title>
        <authorList>
            <person name="Sharma G."/>
            <person name="Subramanian S."/>
        </authorList>
    </citation>
    <scope>NUCLEOTIDE SEQUENCE [LARGE SCALE GENOMIC DNA]</scope>
    <source>
        <strain evidence="1 3">DSM 2261</strain>
    </source>
</reference>
<sequence>MSLNPDTLLKLDTAFLEDGIRSTHFFNGRLLSSEDLRQEQEAHHAALQQLGRMQGEGISSGLHVTAELGASSVDNPIVTVEPGLATNRLGQVLELSRRVRVSLLGGSGGDTPASSTSGHGDFRVCSRPESVYVAGTGVYLLVLAPAEGTEGKALVSGLGNTNAPCNAKRRVEGVRFRLLRVDVNALELKDTSYLRNRLAHHCFGTTDPKLQAALAHPFGVIPEQYGLLDAHRPLRLTDCDVPLALIHWEDTSGIRFVDVHSVRRRPTRRMEPGRWDAHVGERRASEAEALFLQFQEHLESLAQRVTADQVRAVDHFVYLPPSGVLPLRSGLTQGFDSLRFFKGLTVRGPMFIEGARLAPLLHQARSFPPLALHRPEHELIWLYHVRENLQAPSGPGQSQPYLVFVSGHVPYQGDARFDVARWSFSHYALDVPAPGERTEG</sequence>
<evidence type="ECO:0000313" key="1">
    <source>
        <dbReference type="EMBL" id="AKJ02889.1"/>
    </source>
</evidence>
<accession>A0AAC8Q8Q8</accession>
<dbReference type="RefSeq" id="WP_047857099.1">
    <property type="nucleotide sequence ID" value="NZ_CP011509.1"/>
</dbReference>
<dbReference type="KEGG" id="age:AA314_04515"/>
<dbReference type="Proteomes" id="UP000256345">
    <property type="component" value="Unassembled WGS sequence"/>
</dbReference>
<organism evidence="1 3">
    <name type="scientific">Archangium gephyra</name>
    <dbReference type="NCBI Taxonomy" id="48"/>
    <lineage>
        <taxon>Bacteria</taxon>
        <taxon>Pseudomonadati</taxon>
        <taxon>Myxococcota</taxon>
        <taxon>Myxococcia</taxon>
        <taxon>Myxococcales</taxon>
        <taxon>Cystobacterineae</taxon>
        <taxon>Archangiaceae</taxon>
        <taxon>Archangium</taxon>
    </lineage>
</organism>
<evidence type="ECO:0000313" key="4">
    <source>
        <dbReference type="Proteomes" id="UP000256345"/>
    </source>
</evidence>
<proteinExistence type="predicted"/>
<protein>
    <submittedName>
        <fullName evidence="1">Uncharacterized protein</fullName>
    </submittedName>
</protein>
<evidence type="ECO:0000313" key="2">
    <source>
        <dbReference type="EMBL" id="REG25015.1"/>
    </source>
</evidence>
<dbReference type="Proteomes" id="UP000035579">
    <property type="component" value="Chromosome"/>
</dbReference>
<dbReference type="AlphaFoldDB" id="A0AAC8Q8Q8"/>
<name>A0AAC8Q8Q8_9BACT</name>
<gene>
    <name evidence="1" type="ORF">AA314_04515</name>
    <name evidence="2" type="ORF">ATI61_11378</name>
</gene>
<dbReference type="EMBL" id="CP011509">
    <property type="protein sequence ID" value="AKJ02889.1"/>
    <property type="molecule type" value="Genomic_DNA"/>
</dbReference>